<dbReference type="STRING" id="1909395.BKM31_22540"/>
<dbReference type="InterPro" id="IPR050344">
    <property type="entry name" value="Peptidase_M1_aminopeptidases"/>
</dbReference>
<evidence type="ECO:0000256" key="3">
    <source>
        <dbReference type="ARBA" id="ARBA00010136"/>
    </source>
</evidence>
<feature type="chain" id="PRO_5038829639" description="Aminopeptidase N" evidence="13">
    <location>
        <begin position="23"/>
        <end position="474"/>
    </location>
</feature>
<evidence type="ECO:0000256" key="10">
    <source>
        <dbReference type="ARBA" id="ARBA00023049"/>
    </source>
</evidence>
<dbReference type="PRINTS" id="PR00756">
    <property type="entry name" value="ALADIPTASE"/>
</dbReference>
<dbReference type="SUPFAM" id="SSF55486">
    <property type="entry name" value="Metalloproteases ('zincins'), catalytic domain"/>
    <property type="match status" value="1"/>
</dbReference>
<gene>
    <name evidence="16" type="ORF">BKM31_22540</name>
</gene>
<evidence type="ECO:0000259" key="15">
    <source>
        <dbReference type="Pfam" id="PF17900"/>
    </source>
</evidence>
<evidence type="ECO:0000256" key="1">
    <source>
        <dbReference type="ARBA" id="ARBA00000098"/>
    </source>
</evidence>
<reference evidence="17" key="1">
    <citation type="journal article" date="2017" name="Med. Chem. Commun.">
        <title>Nonomuraea sp. ATCC 55076 harbours the largest actinomycete chromosome to date and the kistamicin biosynthetic gene cluster.</title>
        <authorList>
            <person name="Nazari B."/>
            <person name="Forneris C.C."/>
            <person name="Gibson M.I."/>
            <person name="Moon K."/>
            <person name="Schramma K.R."/>
            <person name="Seyedsayamdost M.R."/>
        </authorList>
    </citation>
    <scope>NUCLEOTIDE SEQUENCE [LARGE SCALE GENOMIC DNA]</scope>
    <source>
        <strain evidence="17">ATCC 55076</strain>
    </source>
</reference>
<evidence type="ECO:0000256" key="2">
    <source>
        <dbReference type="ARBA" id="ARBA00001947"/>
    </source>
</evidence>
<keyword evidence="8" id="KW-0378">Hydrolase</keyword>
<dbReference type="InterPro" id="IPR014782">
    <property type="entry name" value="Peptidase_M1_dom"/>
</dbReference>
<keyword evidence="9" id="KW-0862">Zinc</keyword>
<dbReference type="AlphaFoldDB" id="A0A1V0A100"/>
<dbReference type="PANTHER" id="PTHR11533:SF297">
    <property type="entry name" value="AMINOPEPTIDASE N"/>
    <property type="match status" value="1"/>
</dbReference>
<comment type="catalytic activity">
    <reaction evidence="1">
        <text>Release of an N-terminal amino acid, Xaa-|-Yaa- from a peptide, amide or arylamide. Xaa is preferably Ala, but may be most amino acids including Pro (slow action). When a terminal hydrophobic residue is followed by a prolyl residue, the two may be released as an intact Xaa-Pro dipeptide.</text>
        <dbReference type="EC" id="3.4.11.2"/>
    </reaction>
</comment>
<dbReference type="GO" id="GO:0008270">
    <property type="term" value="F:zinc ion binding"/>
    <property type="evidence" value="ECO:0007669"/>
    <property type="project" value="InterPro"/>
</dbReference>
<protein>
    <recommendedName>
        <fullName evidence="5">Aminopeptidase N</fullName>
        <ecNumber evidence="4">3.4.11.2</ecNumber>
    </recommendedName>
    <alternativeName>
        <fullName evidence="11">Alanine aminopeptidase</fullName>
    </alternativeName>
    <alternativeName>
        <fullName evidence="12">Lysyl aminopeptidase</fullName>
    </alternativeName>
</protein>
<dbReference type="OrthoDB" id="100605at2"/>
<dbReference type="GO" id="GO:0008237">
    <property type="term" value="F:metallopeptidase activity"/>
    <property type="evidence" value="ECO:0007669"/>
    <property type="project" value="UniProtKB-KW"/>
</dbReference>
<dbReference type="Gene3D" id="2.60.40.1730">
    <property type="entry name" value="tricorn interacting facor f3 domain"/>
    <property type="match status" value="1"/>
</dbReference>
<dbReference type="EMBL" id="CP017717">
    <property type="protein sequence ID" value="AQZ63868.1"/>
    <property type="molecule type" value="Genomic_DNA"/>
</dbReference>
<comment type="cofactor">
    <cofactor evidence="2">
        <name>Zn(2+)</name>
        <dbReference type="ChEBI" id="CHEBI:29105"/>
    </cofactor>
</comment>
<dbReference type="PANTHER" id="PTHR11533">
    <property type="entry name" value="PROTEASE M1 ZINC METALLOPROTEASE"/>
    <property type="match status" value="1"/>
</dbReference>
<dbReference type="EC" id="3.4.11.2" evidence="4"/>
<evidence type="ECO:0000256" key="8">
    <source>
        <dbReference type="ARBA" id="ARBA00022801"/>
    </source>
</evidence>
<feature type="signal peptide" evidence="13">
    <location>
        <begin position="1"/>
        <end position="22"/>
    </location>
</feature>
<evidence type="ECO:0000256" key="12">
    <source>
        <dbReference type="ARBA" id="ARBA00031533"/>
    </source>
</evidence>
<comment type="similarity">
    <text evidence="3">Belongs to the peptidase M1 family.</text>
</comment>
<organism evidence="16 17">
    <name type="scientific">[Actinomadura] parvosata subsp. kistnae</name>
    <dbReference type="NCBI Taxonomy" id="1909395"/>
    <lineage>
        <taxon>Bacteria</taxon>
        <taxon>Bacillati</taxon>
        <taxon>Actinomycetota</taxon>
        <taxon>Actinomycetes</taxon>
        <taxon>Streptosporangiales</taxon>
        <taxon>Streptosporangiaceae</taxon>
        <taxon>Nonomuraea</taxon>
    </lineage>
</organism>
<keyword evidence="6" id="KW-0645">Protease</keyword>
<evidence type="ECO:0000313" key="16">
    <source>
        <dbReference type="EMBL" id="AQZ63868.1"/>
    </source>
</evidence>
<evidence type="ECO:0000256" key="6">
    <source>
        <dbReference type="ARBA" id="ARBA00022670"/>
    </source>
</evidence>
<evidence type="ECO:0000256" key="11">
    <source>
        <dbReference type="ARBA" id="ARBA00029811"/>
    </source>
</evidence>
<evidence type="ECO:0000256" key="9">
    <source>
        <dbReference type="ARBA" id="ARBA00022833"/>
    </source>
</evidence>
<dbReference type="Proteomes" id="UP000190797">
    <property type="component" value="Chromosome"/>
</dbReference>
<dbReference type="InterPro" id="IPR027268">
    <property type="entry name" value="Peptidase_M4/M1_CTD_sf"/>
</dbReference>
<dbReference type="CDD" id="cd09603">
    <property type="entry name" value="M1_APN_like"/>
    <property type="match status" value="1"/>
</dbReference>
<evidence type="ECO:0000313" key="17">
    <source>
        <dbReference type="Proteomes" id="UP000190797"/>
    </source>
</evidence>
<dbReference type="InterPro" id="IPR042097">
    <property type="entry name" value="Aminopeptidase_N-like_N_sf"/>
</dbReference>
<feature type="domain" description="Aminopeptidase N-like N-terminal" evidence="15">
    <location>
        <begin position="65"/>
        <end position="238"/>
    </location>
</feature>
<accession>A0A1V0A100</accession>
<dbReference type="GO" id="GO:0006508">
    <property type="term" value="P:proteolysis"/>
    <property type="evidence" value="ECO:0007669"/>
    <property type="project" value="UniProtKB-KW"/>
</dbReference>
<dbReference type="KEGG" id="noa:BKM31_22540"/>
<dbReference type="InterPro" id="IPR001930">
    <property type="entry name" value="Peptidase_M1"/>
</dbReference>
<evidence type="ECO:0000256" key="5">
    <source>
        <dbReference type="ARBA" id="ARBA00015611"/>
    </source>
</evidence>
<name>A0A1V0A100_9ACTN</name>
<dbReference type="GO" id="GO:0016285">
    <property type="term" value="F:alanyl aminopeptidase activity"/>
    <property type="evidence" value="ECO:0007669"/>
    <property type="project" value="UniProtKB-EC"/>
</dbReference>
<evidence type="ECO:0000256" key="4">
    <source>
        <dbReference type="ARBA" id="ARBA00012564"/>
    </source>
</evidence>
<dbReference type="RefSeq" id="WP_080040058.1">
    <property type="nucleotide sequence ID" value="NZ_CP017717.1"/>
</dbReference>
<feature type="domain" description="Peptidase M1 membrane alanine aminopeptidase" evidence="14">
    <location>
        <begin position="318"/>
        <end position="464"/>
    </location>
</feature>
<keyword evidence="13" id="KW-0732">Signal</keyword>
<keyword evidence="10" id="KW-0482">Metalloprotease</keyword>
<evidence type="ECO:0000256" key="13">
    <source>
        <dbReference type="SAM" id="SignalP"/>
    </source>
</evidence>
<dbReference type="Gene3D" id="1.10.390.10">
    <property type="entry name" value="Neutral Protease Domain 2"/>
    <property type="match status" value="1"/>
</dbReference>
<dbReference type="SUPFAM" id="SSF63737">
    <property type="entry name" value="Leukotriene A4 hydrolase N-terminal domain"/>
    <property type="match status" value="1"/>
</dbReference>
<proteinExistence type="inferred from homology"/>
<dbReference type="Pfam" id="PF01433">
    <property type="entry name" value="Peptidase_M1"/>
    <property type="match status" value="1"/>
</dbReference>
<evidence type="ECO:0000259" key="14">
    <source>
        <dbReference type="Pfam" id="PF01433"/>
    </source>
</evidence>
<sequence>MMLARIARWTAALGMVAATTFAAAPSAASSAASSSVSTAPGFRPGAPGVGDPYFPLEGNGGYDAQHYTLDLAYDPATKVLKGTVHMLARATQDLSRFDLDFQQLTVRSVTVNGRPAAYTRDGQELVVTPRSGLRMNSLFDVGVTYGGIPQPLGGPIVFGLPYGWIATDDGVLVACEPNAASTWFPSNDHPSDKATYSIVVTVPKGLVAAANGVLAAQVTRGDTTTFWWNELRPMASYLVTTTIGKFDVQVGKTPAGLREWVATDPTVPGTEVVFQQTAAITDYWSELFGRYPFEETGAIVDNVPVVGFSLENQTKPLYSAVRSETTVAHELSHQWFGDSVSVRTWQHIWLNEGFATFAQRYWTEHIGGESVQAWFDRQYATRPDAFWTIKVADPQRDTMFDTAVYNRGGMTLQALRVKIGDEPFFRLLRTWAADHRYGLADTDQFITLAEKISGQDLTDFFNVWLYTPSKPVTW</sequence>
<dbReference type="Pfam" id="PF17900">
    <property type="entry name" value="Peptidase_M1_N"/>
    <property type="match status" value="1"/>
</dbReference>
<keyword evidence="7" id="KW-0479">Metal-binding</keyword>
<dbReference type="InterPro" id="IPR045357">
    <property type="entry name" value="Aminopeptidase_N-like_N"/>
</dbReference>
<evidence type="ECO:0000256" key="7">
    <source>
        <dbReference type="ARBA" id="ARBA00022723"/>
    </source>
</evidence>
<keyword evidence="17" id="KW-1185">Reference proteome</keyword>